<name>A0A921IZ16_9BIFI</name>
<gene>
    <name evidence="2" type="ORF">K8U73_02920</name>
</gene>
<dbReference type="SMART" id="SM00506">
    <property type="entry name" value="A1pp"/>
    <property type="match status" value="1"/>
</dbReference>
<organism evidence="2 3">
    <name type="scientific">Bifidobacterium pullorum subsp. gallinarum</name>
    <dbReference type="NCBI Taxonomy" id="78344"/>
    <lineage>
        <taxon>Bacteria</taxon>
        <taxon>Bacillati</taxon>
        <taxon>Actinomycetota</taxon>
        <taxon>Actinomycetes</taxon>
        <taxon>Bifidobacteriales</taxon>
        <taxon>Bifidobacteriaceae</taxon>
        <taxon>Bifidobacterium</taxon>
    </lineage>
</organism>
<dbReference type="PANTHER" id="PTHR11106:SF27">
    <property type="entry name" value="MACRO DOMAIN-CONTAINING PROTEIN"/>
    <property type="match status" value="1"/>
</dbReference>
<proteinExistence type="predicted"/>
<feature type="domain" description="Macro" evidence="1">
    <location>
        <begin position="1"/>
        <end position="171"/>
    </location>
</feature>
<dbReference type="PROSITE" id="PS51154">
    <property type="entry name" value="MACRO"/>
    <property type="match status" value="1"/>
</dbReference>
<evidence type="ECO:0000313" key="2">
    <source>
        <dbReference type="EMBL" id="HJG41326.1"/>
    </source>
</evidence>
<dbReference type="PANTHER" id="PTHR11106">
    <property type="entry name" value="GANGLIOSIDE INDUCED DIFFERENTIATION ASSOCIATED PROTEIN 2-RELATED"/>
    <property type="match status" value="1"/>
</dbReference>
<dbReference type="EMBL" id="DYUX01000012">
    <property type="protein sequence ID" value="HJG41326.1"/>
    <property type="molecule type" value="Genomic_DNA"/>
</dbReference>
<dbReference type="Pfam" id="PF01661">
    <property type="entry name" value="Macro"/>
    <property type="match status" value="1"/>
</dbReference>
<evidence type="ECO:0000313" key="3">
    <source>
        <dbReference type="Proteomes" id="UP000786560"/>
    </source>
</evidence>
<protein>
    <submittedName>
        <fullName evidence="2">Macro domain-containing protein</fullName>
    </submittedName>
</protein>
<comment type="caution">
    <text evidence="2">The sequence shown here is derived from an EMBL/GenBank/DDBJ whole genome shotgun (WGS) entry which is preliminary data.</text>
</comment>
<dbReference type="InterPro" id="IPR043472">
    <property type="entry name" value="Macro_dom-like"/>
</dbReference>
<reference evidence="2" key="2">
    <citation type="submission" date="2021-09" db="EMBL/GenBank/DDBJ databases">
        <authorList>
            <person name="Gilroy R."/>
        </authorList>
    </citation>
    <scope>NUCLEOTIDE SEQUENCE</scope>
    <source>
        <strain evidence="2">ChiBcolR7-4860</strain>
    </source>
</reference>
<dbReference type="Proteomes" id="UP000786560">
    <property type="component" value="Unassembled WGS sequence"/>
</dbReference>
<dbReference type="RefSeq" id="WP_278710940.1">
    <property type="nucleotide sequence ID" value="NZ_DYUX01000012.1"/>
</dbReference>
<dbReference type="AlphaFoldDB" id="A0A921IZ16"/>
<sequence length="175" mass="18725">MALEIVHSDITTMTVDAIVNAANPQLQMGGGVCGAIFRAAGTRRLQEACDRLAPIATGKAVITDGFDLPARHIIHTPGPVWRGGTRGEESKLRACYRNSLALAAEHGCASIAFSLISGGIYGYPVEDAIRIAIEEMRAFLMDPAHADMTVILALFDETTYGLARHIGERYPGKTS</sequence>
<accession>A0A921IZ16</accession>
<dbReference type="Gene3D" id="3.40.220.10">
    <property type="entry name" value="Leucine Aminopeptidase, subunit E, domain 1"/>
    <property type="match status" value="1"/>
</dbReference>
<dbReference type="InterPro" id="IPR002589">
    <property type="entry name" value="Macro_dom"/>
</dbReference>
<dbReference type="CDD" id="cd02908">
    <property type="entry name" value="Macro_OAADPr_deacetylase"/>
    <property type="match status" value="1"/>
</dbReference>
<evidence type="ECO:0000259" key="1">
    <source>
        <dbReference type="PROSITE" id="PS51154"/>
    </source>
</evidence>
<reference evidence="2" key="1">
    <citation type="journal article" date="2021" name="PeerJ">
        <title>Extensive microbial diversity within the chicken gut microbiome revealed by metagenomics and culture.</title>
        <authorList>
            <person name="Gilroy R."/>
            <person name="Ravi A."/>
            <person name="Getino M."/>
            <person name="Pursley I."/>
            <person name="Horton D.L."/>
            <person name="Alikhan N.F."/>
            <person name="Baker D."/>
            <person name="Gharbi K."/>
            <person name="Hall N."/>
            <person name="Watson M."/>
            <person name="Adriaenssens E.M."/>
            <person name="Foster-Nyarko E."/>
            <person name="Jarju S."/>
            <person name="Secka A."/>
            <person name="Antonio M."/>
            <person name="Oren A."/>
            <person name="Chaudhuri R.R."/>
            <person name="La Ragione R."/>
            <person name="Hildebrand F."/>
            <person name="Pallen M.J."/>
        </authorList>
    </citation>
    <scope>NUCLEOTIDE SEQUENCE</scope>
    <source>
        <strain evidence="2">ChiBcolR7-4860</strain>
    </source>
</reference>
<dbReference type="SUPFAM" id="SSF52949">
    <property type="entry name" value="Macro domain-like"/>
    <property type="match status" value="1"/>
</dbReference>